<dbReference type="Proteomes" id="UP001595834">
    <property type="component" value="Unassembled WGS sequence"/>
</dbReference>
<dbReference type="InterPro" id="IPR000399">
    <property type="entry name" value="TPP-bd_CS"/>
</dbReference>
<dbReference type="InterPro" id="IPR012001">
    <property type="entry name" value="Thiamin_PyroP_enz_TPP-bd_dom"/>
</dbReference>
<proteinExistence type="inferred from homology"/>
<evidence type="ECO:0000259" key="6">
    <source>
        <dbReference type="Pfam" id="PF02775"/>
    </source>
</evidence>
<dbReference type="InterPro" id="IPR029035">
    <property type="entry name" value="DHS-like_NAD/FAD-binding_dom"/>
</dbReference>
<evidence type="ECO:0000256" key="4">
    <source>
        <dbReference type="RuleBase" id="RU362132"/>
    </source>
</evidence>
<dbReference type="InterPro" id="IPR012000">
    <property type="entry name" value="Thiamin_PyroP_enz_cen_dom"/>
</dbReference>
<dbReference type="PROSITE" id="PS00187">
    <property type="entry name" value="TPP_ENZYMES"/>
    <property type="match status" value="1"/>
</dbReference>
<comment type="similarity">
    <text evidence="2 4">Belongs to the TPP enzyme family.</text>
</comment>
<evidence type="ECO:0000313" key="8">
    <source>
        <dbReference type="EMBL" id="MFC4955233.1"/>
    </source>
</evidence>
<name>A0ABV9UEN1_9ACTN</name>
<feature type="domain" description="Thiamine pyrophosphate enzyme N-terminal TPP-binding" evidence="7">
    <location>
        <begin position="5"/>
        <end position="117"/>
    </location>
</feature>
<evidence type="ECO:0000313" key="9">
    <source>
        <dbReference type="Proteomes" id="UP001595834"/>
    </source>
</evidence>
<comment type="cofactor">
    <cofactor evidence="1">
        <name>thiamine diphosphate</name>
        <dbReference type="ChEBI" id="CHEBI:58937"/>
    </cofactor>
</comment>
<feature type="domain" description="Thiamine pyrophosphate enzyme central" evidence="5">
    <location>
        <begin position="190"/>
        <end position="326"/>
    </location>
</feature>
<gene>
    <name evidence="8" type="ORF">ACFPFX_02870</name>
</gene>
<protein>
    <submittedName>
        <fullName evidence="8">Thiamine pyrophosphate-binding protein</fullName>
    </submittedName>
</protein>
<sequence>MARQGNAAIIEQFLADGIPYMFGNPGTVEQGFLDELENYEDLQYILTLQETVAAGIADGYARATGRPALLQLHSGVGLGNAIGMLYQAKRGHSPILVIAGEAGVKYESMDAQMAADLVAMAEPVTKYATRVTDRDSVLRVLRRAMKIAMTPPRGPVFVSLPLDVLDELNSEPVIPSTFLSTASVPVPGLVEQAAGLLAGAERPLVLVGDGVSASGGQAELTRVAEQLGAPIWGVDYSEVNLDARHPLYQGQLGHMFGEVSAARVAEADAVLVVGTYLFPEVFPQLENPFHPDAKIVHIDLDGYEIAKNHPVTLGLVADPKETLAALGERLERVLTDEDRAAAAARLDAARAAQVTEVPDDGGLLHHFLRELAARVPEDVMVFDEALTSAGPLNEHLPGRFPGHWFSTRGGSLGVGIPGAIGIKLAHPDKTVIGFTGDGGSMYTIQALYTAVRYTVGAKFVVCNNRSYKLLDLNIEQYWRERGIEEHAHPKPFDLSHPELGFTDIARGYGVEAMRVERPDQVAEAVKRMLADDKPFLIDLRTGGEESRG</sequence>
<dbReference type="CDD" id="cd02002">
    <property type="entry name" value="TPP_BFDC"/>
    <property type="match status" value="1"/>
</dbReference>
<dbReference type="InterPro" id="IPR045229">
    <property type="entry name" value="TPP_enz"/>
</dbReference>
<evidence type="ECO:0000259" key="7">
    <source>
        <dbReference type="Pfam" id="PF02776"/>
    </source>
</evidence>
<dbReference type="PANTHER" id="PTHR18968:SF13">
    <property type="entry name" value="ACETOLACTATE SYNTHASE CATALYTIC SUBUNIT, MITOCHONDRIAL"/>
    <property type="match status" value="1"/>
</dbReference>
<dbReference type="SUPFAM" id="SSF52467">
    <property type="entry name" value="DHS-like NAD/FAD-binding domain"/>
    <property type="match status" value="1"/>
</dbReference>
<dbReference type="SUPFAM" id="SSF52518">
    <property type="entry name" value="Thiamin diphosphate-binding fold (THDP-binding)"/>
    <property type="match status" value="2"/>
</dbReference>
<accession>A0ABV9UEN1</accession>
<reference evidence="9" key="1">
    <citation type="journal article" date="2019" name="Int. J. Syst. Evol. Microbiol.">
        <title>The Global Catalogue of Microorganisms (GCM) 10K type strain sequencing project: providing services to taxonomists for standard genome sequencing and annotation.</title>
        <authorList>
            <consortium name="The Broad Institute Genomics Platform"/>
            <consortium name="The Broad Institute Genome Sequencing Center for Infectious Disease"/>
            <person name="Wu L."/>
            <person name="Ma J."/>
        </authorList>
    </citation>
    <scope>NUCLEOTIDE SEQUENCE [LARGE SCALE GENOMIC DNA]</scope>
    <source>
        <strain evidence="9">CCM 7224</strain>
    </source>
</reference>
<dbReference type="Pfam" id="PF00205">
    <property type="entry name" value="TPP_enzyme_M"/>
    <property type="match status" value="1"/>
</dbReference>
<evidence type="ECO:0000259" key="5">
    <source>
        <dbReference type="Pfam" id="PF00205"/>
    </source>
</evidence>
<dbReference type="Gene3D" id="3.40.50.970">
    <property type="match status" value="2"/>
</dbReference>
<dbReference type="Pfam" id="PF02775">
    <property type="entry name" value="TPP_enzyme_C"/>
    <property type="match status" value="1"/>
</dbReference>
<evidence type="ECO:0000256" key="2">
    <source>
        <dbReference type="ARBA" id="ARBA00007812"/>
    </source>
</evidence>
<dbReference type="RefSeq" id="WP_344370999.1">
    <property type="nucleotide sequence ID" value="NZ_BAAASQ010000002.1"/>
</dbReference>
<dbReference type="CDD" id="cd07035">
    <property type="entry name" value="TPP_PYR_POX_like"/>
    <property type="match status" value="1"/>
</dbReference>
<dbReference type="PANTHER" id="PTHR18968">
    <property type="entry name" value="THIAMINE PYROPHOSPHATE ENZYMES"/>
    <property type="match status" value="1"/>
</dbReference>
<comment type="caution">
    <text evidence="8">The sequence shown here is derived from an EMBL/GenBank/DDBJ whole genome shotgun (WGS) entry which is preliminary data.</text>
</comment>
<organism evidence="8 9">
    <name type="scientific">Streptomyces mauvecolor</name>
    <dbReference type="NCBI Taxonomy" id="58345"/>
    <lineage>
        <taxon>Bacteria</taxon>
        <taxon>Bacillati</taxon>
        <taxon>Actinomycetota</taxon>
        <taxon>Actinomycetes</taxon>
        <taxon>Kitasatosporales</taxon>
        <taxon>Streptomycetaceae</taxon>
        <taxon>Streptomyces</taxon>
    </lineage>
</organism>
<evidence type="ECO:0000256" key="1">
    <source>
        <dbReference type="ARBA" id="ARBA00001964"/>
    </source>
</evidence>
<dbReference type="Gene3D" id="3.40.50.1220">
    <property type="entry name" value="TPP-binding domain"/>
    <property type="match status" value="1"/>
</dbReference>
<dbReference type="EMBL" id="JBHSIZ010000003">
    <property type="protein sequence ID" value="MFC4955233.1"/>
    <property type="molecule type" value="Genomic_DNA"/>
</dbReference>
<keyword evidence="9" id="KW-1185">Reference proteome</keyword>
<keyword evidence="3 4" id="KW-0786">Thiamine pyrophosphate</keyword>
<dbReference type="InterPro" id="IPR029061">
    <property type="entry name" value="THDP-binding"/>
</dbReference>
<dbReference type="Pfam" id="PF02776">
    <property type="entry name" value="TPP_enzyme_N"/>
    <property type="match status" value="1"/>
</dbReference>
<evidence type="ECO:0000256" key="3">
    <source>
        <dbReference type="ARBA" id="ARBA00023052"/>
    </source>
</evidence>
<feature type="domain" description="Thiamine pyrophosphate enzyme TPP-binding" evidence="6">
    <location>
        <begin position="398"/>
        <end position="538"/>
    </location>
</feature>
<dbReference type="InterPro" id="IPR011766">
    <property type="entry name" value="TPP_enzyme_TPP-bd"/>
</dbReference>